<comment type="caution">
    <text evidence="2">The sequence shown here is derived from an EMBL/GenBank/DDBJ whole genome shotgun (WGS) entry which is preliminary data.</text>
</comment>
<name>A0A5C4XTH2_9DEIO</name>
<dbReference type="RefSeq" id="WP_139404810.1">
    <property type="nucleotide sequence ID" value="NZ_JACHEW010000039.1"/>
</dbReference>
<gene>
    <name evidence="2" type="ORF">FHR04_19205</name>
    <name evidence="1" type="ORF">HNQ04_003995</name>
</gene>
<dbReference type="InterPro" id="IPR046038">
    <property type="entry name" value="DUF5996"/>
</dbReference>
<accession>A0A5C4XTH2</accession>
<evidence type="ECO:0000313" key="3">
    <source>
        <dbReference type="Proteomes" id="UP000313988"/>
    </source>
</evidence>
<reference evidence="1 4" key="2">
    <citation type="submission" date="2020-08" db="EMBL/GenBank/DDBJ databases">
        <title>Genomic Encyclopedia of Type Strains, Phase IV (KMG-IV): sequencing the most valuable type-strain genomes for metagenomic binning, comparative biology and taxonomic classification.</title>
        <authorList>
            <person name="Goeker M."/>
        </authorList>
    </citation>
    <scope>NUCLEOTIDE SEQUENCE [LARGE SCALE GENOMIC DNA]</scope>
    <source>
        <strain evidence="1 4">DSM 12027</strain>
    </source>
</reference>
<evidence type="ECO:0000313" key="1">
    <source>
        <dbReference type="EMBL" id="MBB6018714.1"/>
    </source>
</evidence>
<dbReference type="OrthoDB" id="9800945at2"/>
<evidence type="ECO:0000313" key="2">
    <source>
        <dbReference type="EMBL" id="TNM66926.1"/>
    </source>
</evidence>
<keyword evidence="4" id="KW-1185">Reference proteome</keyword>
<dbReference type="Pfam" id="PF19459">
    <property type="entry name" value="DUF5996"/>
    <property type="match status" value="1"/>
</dbReference>
<organism evidence="2 3">
    <name type="scientific">Deinococcus radiopugnans ATCC 19172</name>
    <dbReference type="NCBI Taxonomy" id="585398"/>
    <lineage>
        <taxon>Bacteria</taxon>
        <taxon>Thermotogati</taxon>
        <taxon>Deinococcota</taxon>
        <taxon>Deinococci</taxon>
        <taxon>Deinococcales</taxon>
        <taxon>Deinococcaceae</taxon>
        <taxon>Deinococcus</taxon>
    </lineage>
</organism>
<reference evidence="2 3" key="1">
    <citation type="submission" date="2019-06" db="EMBL/GenBank/DDBJ databases">
        <title>Genome sequence of Deinococcus radiopugnans ATCC 19172.</title>
        <authorList>
            <person name="Maclea K.S."/>
            <person name="Maynard C.R."/>
        </authorList>
    </citation>
    <scope>NUCLEOTIDE SEQUENCE [LARGE SCALE GENOMIC DNA]</scope>
    <source>
        <strain evidence="2 3">ATCC 19172</strain>
    </source>
</reference>
<dbReference type="EMBL" id="JACHEW010000039">
    <property type="protein sequence ID" value="MBB6018714.1"/>
    <property type="molecule type" value="Genomic_DNA"/>
</dbReference>
<dbReference type="Proteomes" id="UP000629870">
    <property type="component" value="Unassembled WGS sequence"/>
</dbReference>
<evidence type="ECO:0000313" key="4">
    <source>
        <dbReference type="Proteomes" id="UP000629870"/>
    </source>
</evidence>
<evidence type="ECO:0008006" key="5">
    <source>
        <dbReference type="Google" id="ProtNLM"/>
    </source>
</evidence>
<proteinExistence type="predicted"/>
<dbReference type="AlphaFoldDB" id="A0A5C4XTH2"/>
<protein>
    <recommendedName>
        <fullName evidence="5">Ava_C0101 and related proteins</fullName>
    </recommendedName>
</protein>
<dbReference type="EMBL" id="VDMO01000036">
    <property type="protein sequence ID" value="TNM66926.1"/>
    <property type="molecule type" value="Genomic_DNA"/>
</dbReference>
<sequence>MTPTPDPWPPLPLEPWQDTMETLHLWTQIVGKVRLALTPWDNHSWHVTLYPGARGLTTGPIHHPNGTFEIEFDFRRHHLAVITANGDEHSFALEGLSVATFYEALMSALDGLGLSVDIRPTPVELPDPITPFPEDHGHASYDREAVERYWRVLLSIHRVFSVFRARFLGKVSPVHYFWGASDLAVTRFSGRTAPKHPGGAPNCADWVMEEAYSHELSSAGFWPGAGLGEAAFYAYAYPEPDGFRAAQVAPAAASYHGELGEFILPYEAVRTAENPDALLLEFLQSTYEAAAELGHWDRAALEFDADRLPAR</sequence>
<dbReference type="Proteomes" id="UP000313988">
    <property type="component" value="Unassembled WGS sequence"/>
</dbReference>